<comment type="caution">
    <text evidence="1">The sequence shown here is derived from an EMBL/GenBank/DDBJ whole genome shotgun (WGS) entry which is preliminary data.</text>
</comment>
<evidence type="ECO:0000313" key="2">
    <source>
        <dbReference type="Proteomes" id="UP000027170"/>
    </source>
</evidence>
<sequence length="41" mass="4706">MVQKLIFKFSPPPPPECRVSIFQPFLYVLQKGAKESTTSHK</sequence>
<dbReference type="AlphaFoldDB" id="A0A836MPZ9"/>
<dbReference type="Proteomes" id="UP000027170">
    <property type="component" value="Unassembled WGS sequence"/>
</dbReference>
<accession>A0A836MPZ9</accession>
<reference evidence="1 2" key="1">
    <citation type="submission" date="2014-03" db="EMBL/GenBank/DDBJ databases">
        <title>The genomes of two eusocial bee gut symbionts.</title>
        <authorList>
            <person name="Kwong W.K."/>
            <person name="Engel P."/>
            <person name="Koch H."/>
            <person name="Moran N.A."/>
        </authorList>
    </citation>
    <scope>NUCLEOTIDE SEQUENCE [LARGE SCALE GENOMIC DNA]</scope>
    <source>
        <strain evidence="2">wkB29</strain>
    </source>
</reference>
<keyword evidence="2" id="KW-1185">Reference proteome</keyword>
<protein>
    <submittedName>
        <fullName evidence="1">Uncharacterized protein</fullName>
    </submittedName>
</protein>
<gene>
    <name evidence="1" type="ORF">SALWKB29_1804</name>
</gene>
<organism evidence="1 2">
    <name type="scientific">Snodgrassella communis</name>
    <dbReference type="NCBI Taxonomy" id="2946699"/>
    <lineage>
        <taxon>Bacteria</taxon>
        <taxon>Pseudomonadati</taxon>
        <taxon>Pseudomonadota</taxon>
        <taxon>Betaproteobacteria</taxon>
        <taxon>Neisseriales</taxon>
        <taxon>Neisseriaceae</taxon>
        <taxon>Snodgrassella</taxon>
    </lineage>
</organism>
<dbReference type="EMBL" id="JFZV01000010">
    <property type="protein sequence ID" value="KDN14143.1"/>
    <property type="molecule type" value="Genomic_DNA"/>
</dbReference>
<evidence type="ECO:0000313" key="1">
    <source>
        <dbReference type="EMBL" id="KDN14143.1"/>
    </source>
</evidence>
<proteinExistence type="predicted"/>
<name>A0A836MPZ9_9NEIS</name>